<dbReference type="AlphaFoldDB" id="A0A4Y2UF06"/>
<evidence type="ECO:0000313" key="1">
    <source>
        <dbReference type="EMBL" id="GBO10097.1"/>
    </source>
</evidence>
<protein>
    <submittedName>
        <fullName evidence="1">Uncharacterized protein</fullName>
    </submittedName>
</protein>
<comment type="caution">
    <text evidence="1">The sequence shown here is derived from an EMBL/GenBank/DDBJ whole genome shotgun (WGS) entry which is preliminary data.</text>
</comment>
<dbReference type="OrthoDB" id="10062343at2759"/>
<reference evidence="1 2" key="1">
    <citation type="journal article" date="2019" name="Sci. Rep.">
        <title>Orb-weaving spider Araneus ventricosus genome elucidates the spidroin gene catalogue.</title>
        <authorList>
            <person name="Kono N."/>
            <person name="Nakamura H."/>
            <person name="Ohtoshi R."/>
            <person name="Moran D.A.P."/>
            <person name="Shinohara A."/>
            <person name="Yoshida Y."/>
            <person name="Fujiwara M."/>
            <person name="Mori M."/>
            <person name="Tomita M."/>
            <person name="Arakawa K."/>
        </authorList>
    </citation>
    <scope>NUCLEOTIDE SEQUENCE [LARGE SCALE GENOMIC DNA]</scope>
</reference>
<keyword evidence="2" id="KW-1185">Reference proteome</keyword>
<dbReference type="PANTHER" id="PTHR46601:SF1">
    <property type="entry name" value="ADF-H DOMAIN-CONTAINING PROTEIN"/>
    <property type="match status" value="1"/>
</dbReference>
<organism evidence="1 2">
    <name type="scientific">Araneus ventricosus</name>
    <name type="common">Orbweaver spider</name>
    <name type="synonym">Epeira ventricosa</name>
    <dbReference type="NCBI Taxonomy" id="182803"/>
    <lineage>
        <taxon>Eukaryota</taxon>
        <taxon>Metazoa</taxon>
        <taxon>Ecdysozoa</taxon>
        <taxon>Arthropoda</taxon>
        <taxon>Chelicerata</taxon>
        <taxon>Arachnida</taxon>
        <taxon>Araneae</taxon>
        <taxon>Araneomorphae</taxon>
        <taxon>Entelegynae</taxon>
        <taxon>Araneoidea</taxon>
        <taxon>Araneidae</taxon>
        <taxon>Araneus</taxon>
    </lineage>
</organism>
<sequence>MKHWTSQQATIHPFVIYFKQENEVEHVSYVVVYDCLEHNTVAVYTFEKTPILSDIHISKTSKQDFFIFQMSLPPNTKIRKTLNFCFHEEDFKVKGECYFVVSEHGKGSCEGIGDLIKRLAPCASVQRPYQTRTPQQLFEWAVENITKVDFACLT</sequence>
<accession>A0A4Y2UF06</accession>
<evidence type="ECO:0000313" key="2">
    <source>
        <dbReference type="Proteomes" id="UP000499080"/>
    </source>
</evidence>
<proteinExistence type="predicted"/>
<gene>
    <name evidence="1" type="ORF">AVEN_72031_1</name>
</gene>
<dbReference type="EMBL" id="BGPR01035323">
    <property type="protein sequence ID" value="GBO10097.1"/>
    <property type="molecule type" value="Genomic_DNA"/>
</dbReference>
<dbReference type="PANTHER" id="PTHR46601">
    <property type="entry name" value="ULP_PROTEASE DOMAIN-CONTAINING PROTEIN"/>
    <property type="match status" value="1"/>
</dbReference>
<dbReference type="Proteomes" id="UP000499080">
    <property type="component" value="Unassembled WGS sequence"/>
</dbReference>
<name>A0A4Y2UF06_ARAVE</name>